<protein>
    <submittedName>
        <fullName evidence="1">Uncharacterized protein</fullName>
    </submittedName>
</protein>
<comment type="caution">
    <text evidence="1">The sequence shown here is derived from an EMBL/GenBank/DDBJ whole genome shotgun (WGS) entry which is preliminary data.</text>
</comment>
<dbReference type="Gene3D" id="1.25.40.20">
    <property type="entry name" value="Ankyrin repeat-containing domain"/>
    <property type="match status" value="2"/>
</dbReference>
<evidence type="ECO:0000313" key="1">
    <source>
        <dbReference type="EMBL" id="KAE9283464.1"/>
    </source>
</evidence>
<dbReference type="EMBL" id="QXGE01002256">
    <property type="protein sequence ID" value="KAE9283464.1"/>
    <property type="molecule type" value="Genomic_DNA"/>
</dbReference>
<name>A0A6A4C0S1_9STRA</name>
<dbReference type="SUPFAM" id="SSF48403">
    <property type="entry name" value="Ankyrin repeat"/>
    <property type="match status" value="1"/>
</dbReference>
<accession>A0A6A4C0S1</accession>
<dbReference type="PANTHER" id="PTHR46586">
    <property type="entry name" value="ANKYRIN REPEAT-CONTAINING PROTEIN"/>
    <property type="match status" value="1"/>
</dbReference>
<reference evidence="1 2" key="1">
    <citation type="submission" date="2018-08" db="EMBL/GenBank/DDBJ databases">
        <title>Genomic investigation of the strawberry pathogen Phytophthora fragariae indicates pathogenicity is determined by transcriptional variation in three key races.</title>
        <authorList>
            <person name="Adams T.M."/>
            <person name="Armitage A.D."/>
            <person name="Sobczyk M.K."/>
            <person name="Bates H.J."/>
            <person name="Dunwell J.M."/>
            <person name="Nellist C.F."/>
            <person name="Harrison R.J."/>
        </authorList>
    </citation>
    <scope>NUCLEOTIDE SEQUENCE [LARGE SCALE GENOMIC DNA]</scope>
    <source>
        <strain evidence="1 2">A4</strain>
    </source>
</reference>
<dbReference type="PANTHER" id="PTHR46586:SF3">
    <property type="entry name" value="ANKYRIN REPEAT-CONTAINING PROTEIN"/>
    <property type="match status" value="1"/>
</dbReference>
<dbReference type="Pfam" id="PF13637">
    <property type="entry name" value="Ank_4"/>
    <property type="match status" value="1"/>
</dbReference>
<proteinExistence type="predicted"/>
<dbReference type="Proteomes" id="UP000437068">
    <property type="component" value="Unassembled WGS sequence"/>
</dbReference>
<dbReference type="InterPro" id="IPR002110">
    <property type="entry name" value="Ankyrin_rpt"/>
</dbReference>
<sequence>MGNLSIVQQLHEHTPDAMGINVAVYAAMSGDLPLLNWLSLKEPDVFNDPFYRVEHVAFDIAAARGDFETVQWLVATFPDAAWSLAPAALGGNLELVEWLHENANIDETQRNHYGEHMVGLILAVGHQHCFGEFLDDKKKVLDDLKRGARGGQTPSATAAMDAAASKGHLHVMQWLSANRREGCSSVTVERAVTEGHVHVVAWLSEHFTELFTPAAMNQAAKAGQLQVVQWLHKNRSEGCTTDAMDWAAAAGDQAMVKWIHENRSEGCTTAAMNSAARNGHLEMVQWLSENRTEGCTTAAMNDAARNGFLPVVQWLHENRTEGCTTGAVNGAAECGHLDIVRYLYANRTEGGTFMARVLALERDQLAVLNWFDEHNIDLPVVR</sequence>
<dbReference type="InterPro" id="IPR052050">
    <property type="entry name" value="SecEffector_AnkRepeat"/>
</dbReference>
<evidence type="ECO:0000313" key="2">
    <source>
        <dbReference type="Proteomes" id="UP000437068"/>
    </source>
</evidence>
<organism evidence="1 2">
    <name type="scientific">Phytophthora fragariae</name>
    <dbReference type="NCBI Taxonomy" id="53985"/>
    <lineage>
        <taxon>Eukaryota</taxon>
        <taxon>Sar</taxon>
        <taxon>Stramenopiles</taxon>
        <taxon>Oomycota</taxon>
        <taxon>Peronosporomycetes</taxon>
        <taxon>Peronosporales</taxon>
        <taxon>Peronosporaceae</taxon>
        <taxon>Phytophthora</taxon>
    </lineage>
</organism>
<dbReference type="AlphaFoldDB" id="A0A6A4C0S1"/>
<dbReference type="InterPro" id="IPR036770">
    <property type="entry name" value="Ankyrin_rpt-contain_sf"/>
</dbReference>
<gene>
    <name evidence="1" type="ORF">PF001_g22836</name>
</gene>